<dbReference type="EMBL" id="SZYD01000015">
    <property type="protein sequence ID" value="KAD3640195.1"/>
    <property type="molecule type" value="Genomic_DNA"/>
</dbReference>
<dbReference type="InterPro" id="IPR001878">
    <property type="entry name" value="Znf_CCHC"/>
</dbReference>
<keyword evidence="1" id="KW-0863">Zinc-finger</keyword>
<evidence type="ECO:0000256" key="2">
    <source>
        <dbReference type="SAM" id="MobiDB-lite"/>
    </source>
</evidence>
<keyword evidence="1" id="KW-0479">Metal-binding</keyword>
<feature type="region of interest" description="Disordered" evidence="2">
    <location>
        <begin position="33"/>
        <end position="58"/>
    </location>
</feature>
<feature type="region of interest" description="Disordered" evidence="2">
    <location>
        <begin position="247"/>
        <end position="288"/>
    </location>
</feature>
<dbReference type="PROSITE" id="PS50158">
    <property type="entry name" value="ZF_CCHC"/>
    <property type="match status" value="1"/>
</dbReference>
<evidence type="ECO:0000313" key="5">
    <source>
        <dbReference type="Proteomes" id="UP000326396"/>
    </source>
</evidence>
<gene>
    <name evidence="4" type="ORF">E3N88_29418</name>
</gene>
<feature type="domain" description="CCHC-type" evidence="3">
    <location>
        <begin position="315"/>
        <end position="329"/>
    </location>
</feature>
<comment type="caution">
    <text evidence="4">The sequence shown here is derived from an EMBL/GenBank/DDBJ whole genome shotgun (WGS) entry which is preliminary data.</text>
</comment>
<proteinExistence type="predicted"/>
<dbReference type="GO" id="GO:0008270">
    <property type="term" value="F:zinc ion binding"/>
    <property type="evidence" value="ECO:0007669"/>
    <property type="project" value="UniProtKB-KW"/>
</dbReference>
<dbReference type="PANTHER" id="PTHR33223:SF6">
    <property type="entry name" value="CCHC-TYPE DOMAIN-CONTAINING PROTEIN"/>
    <property type="match status" value="1"/>
</dbReference>
<evidence type="ECO:0000256" key="1">
    <source>
        <dbReference type="PROSITE-ProRule" id="PRU00047"/>
    </source>
</evidence>
<accession>A0A5N6MIS3</accession>
<evidence type="ECO:0000313" key="4">
    <source>
        <dbReference type="EMBL" id="KAD3640195.1"/>
    </source>
</evidence>
<name>A0A5N6MIS3_9ASTR</name>
<dbReference type="InterPro" id="IPR005162">
    <property type="entry name" value="Retrotrans_gag_dom"/>
</dbReference>
<feature type="compositionally biased region" description="Polar residues" evidence="2">
    <location>
        <begin position="263"/>
        <end position="288"/>
    </location>
</feature>
<dbReference type="GO" id="GO:0003676">
    <property type="term" value="F:nucleic acid binding"/>
    <property type="evidence" value="ECO:0007669"/>
    <property type="project" value="InterPro"/>
</dbReference>
<feature type="compositionally biased region" description="Basic and acidic residues" evidence="2">
    <location>
        <begin position="247"/>
        <end position="257"/>
    </location>
</feature>
<protein>
    <recommendedName>
        <fullName evidence="3">CCHC-type domain-containing protein</fullName>
    </recommendedName>
</protein>
<dbReference type="PANTHER" id="PTHR33223">
    <property type="entry name" value="CCHC-TYPE DOMAIN-CONTAINING PROTEIN"/>
    <property type="match status" value="1"/>
</dbReference>
<organism evidence="4 5">
    <name type="scientific">Mikania micrantha</name>
    <name type="common">bitter vine</name>
    <dbReference type="NCBI Taxonomy" id="192012"/>
    <lineage>
        <taxon>Eukaryota</taxon>
        <taxon>Viridiplantae</taxon>
        <taxon>Streptophyta</taxon>
        <taxon>Embryophyta</taxon>
        <taxon>Tracheophyta</taxon>
        <taxon>Spermatophyta</taxon>
        <taxon>Magnoliopsida</taxon>
        <taxon>eudicotyledons</taxon>
        <taxon>Gunneridae</taxon>
        <taxon>Pentapetalae</taxon>
        <taxon>asterids</taxon>
        <taxon>campanulids</taxon>
        <taxon>Asterales</taxon>
        <taxon>Asteraceae</taxon>
        <taxon>Asteroideae</taxon>
        <taxon>Heliantheae alliance</taxon>
        <taxon>Eupatorieae</taxon>
        <taxon>Mikania</taxon>
    </lineage>
</organism>
<evidence type="ECO:0000259" key="3">
    <source>
        <dbReference type="PROSITE" id="PS50158"/>
    </source>
</evidence>
<dbReference type="Pfam" id="PF03732">
    <property type="entry name" value="Retrotrans_gag"/>
    <property type="match status" value="1"/>
</dbReference>
<dbReference type="Proteomes" id="UP000326396">
    <property type="component" value="Linkage Group LG5"/>
</dbReference>
<sequence length="375" mass="41600">MADNNPNDETDRLAAIITRQVAQVLPTLVTQLNNSYQNSPSGSQYHPTQNNGENSNSFTFKQFNDARPKTFSGVEGATGLIQWFESIEDTLDYTNCPEDQKVKMAASTFQQGALTWWNGEKKSRGREAALSMSWTDFKALLVTQFCPKHEMKNLEDELYNLVQVSGNNRTYTNRFQELSILVPHMVTPVSRQIDKYIGGLPLLIRSMVMGSKPTTLQSAIHLAADITNEFVKGGQLTRTDDVLPAVKEEKKLTEPSKKKQRTNKSFAISSTPSASINQAPSVGDSTTNSRRSYVGPYPLCNNCKYHHPFGRQCWKCTKCGRYGHLGQRCQFTGKVVNATTSMAASKSVGPACYECGATGNGEQQQINLGQDQQQN</sequence>
<keyword evidence="5" id="KW-1185">Reference proteome</keyword>
<reference evidence="4 5" key="1">
    <citation type="submission" date="2019-05" db="EMBL/GenBank/DDBJ databases">
        <title>Mikania micrantha, genome provides insights into the molecular mechanism of rapid growth.</title>
        <authorList>
            <person name="Liu B."/>
        </authorList>
    </citation>
    <scope>NUCLEOTIDE SEQUENCE [LARGE SCALE GENOMIC DNA]</scope>
    <source>
        <strain evidence="4">NLD-2019</strain>
        <tissue evidence="4">Leaf</tissue>
    </source>
</reference>
<keyword evidence="1" id="KW-0862">Zinc</keyword>
<dbReference type="AlphaFoldDB" id="A0A5N6MIS3"/>